<dbReference type="EMBL" id="CAXLJM020000103">
    <property type="protein sequence ID" value="CAL8133959.1"/>
    <property type="molecule type" value="Genomic_DNA"/>
</dbReference>
<feature type="compositionally biased region" description="Basic residues" evidence="1">
    <location>
        <begin position="73"/>
        <end position="83"/>
    </location>
</feature>
<dbReference type="Proteomes" id="UP001642540">
    <property type="component" value="Unassembled WGS sequence"/>
</dbReference>
<evidence type="ECO:0000313" key="2">
    <source>
        <dbReference type="EMBL" id="CAL8133959.1"/>
    </source>
</evidence>
<evidence type="ECO:0000256" key="1">
    <source>
        <dbReference type="SAM" id="MobiDB-lite"/>
    </source>
</evidence>
<gene>
    <name evidence="2" type="ORF">ODALV1_LOCUS25296</name>
</gene>
<feature type="compositionally biased region" description="Basic and acidic residues" evidence="1">
    <location>
        <begin position="27"/>
        <end position="39"/>
    </location>
</feature>
<sequence length="83" mass="8731">MGGSSSKNEQKDKHAGPRFRTKVTSCDTKETIKKMEETGLRPPVGTDSEEGGEAMSPPGAGQAQPEAAGSSVKKGKKKEAKKK</sequence>
<organism evidence="2 3">
    <name type="scientific">Orchesella dallaii</name>
    <dbReference type="NCBI Taxonomy" id="48710"/>
    <lineage>
        <taxon>Eukaryota</taxon>
        <taxon>Metazoa</taxon>
        <taxon>Ecdysozoa</taxon>
        <taxon>Arthropoda</taxon>
        <taxon>Hexapoda</taxon>
        <taxon>Collembola</taxon>
        <taxon>Entomobryomorpha</taxon>
        <taxon>Entomobryoidea</taxon>
        <taxon>Orchesellidae</taxon>
        <taxon>Orchesellinae</taxon>
        <taxon>Orchesella</taxon>
    </lineage>
</organism>
<evidence type="ECO:0000313" key="3">
    <source>
        <dbReference type="Proteomes" id="UP001642540"/>
    </source>
</evidence>
<keyword evidence="3" id="KW-1185">Reference proteome</keyword>
<feature type="region of interest" description="Disordered" evidence="1">
    <location>
        <begin position="1"/>
        <end position="83"/>
    </location>
</feature>
<reference evidence="2 3" key="1">
    <citation type="submission" date="2024-08" db="EMBL/GenBank/DDBJ databases">
        <authorList>
            <person name="Cucini C."/>
            <person name="Frati F."/>
        </authorList>
    </citation>
    <scope>NUCLEOTIDE SEQUENCE [LARGE SCALE GENOMIC DNA]</scope>
</reference>
<accession>A0ABP1RRH1</accession>
<name>A0ABP1RRH1_9HEXA</name>
<proteinExistence type="predicted"/>
<protein>
    <submittedName>
        <fullName evidence="2">Uncharacterized protein</fullName>
    </submittedName>
</protein>
<comment type="caution">
    <text evidence="2">The sequence shown here is derived from an EMBL/GenBank/DDBJ whole genome shotgun (WGS) entry which is preliminary data.</text>
</comment>
<feature type="compositionally biased region" description="Low complexity" evidence="1">
    <location>
        <begin position="56"/>
        <end position="72"/>
    </location>
</feature>